<evidence type="ECO:0000313" key="3">
    <source>
        <dbReference type="EMBL" id="WEH23970.1"/>
    </source>
</evidence>
<name>A0ABD7XI89_ENTFL</name>
<feature type="region of interest" description="Disordered" evidence="1">
    <location>
        <begin position="1"/>
        <end position="39"/>
    </location>
</feature>
<dbReference type="EMBL" id="CP119159">
    <property type="protein sequence ID" value="WEH23970.1"/>
    <property type="molecule type" value="Genomic_DNA"/>
</dbReference>
<feature type="domain" description="HNH nuclease" evidence="2">
    <location>
        <begin position="47"/>
        <end position="88"/>
    </location>
</feature>
<dbReference type="GO" id="GO:0004519">
    <property type="term" value="F:endonuclease activity"/>
    <property type="evidence" value="ECO:0007669"/>
    <property type="project" value="UniProtKB-KW"/>
</dbReference>
<gene>
    <name evidence="3" type="ORF">P0D81_04965</name>
</gene>
<evidence type="ECO:0000313" key="4">
    <source>
        <dbReference type="Proteomes" id="UP001221642"/>
    </source>
</evidence>
<dbReference type="InterPro" id="IPR044925">
    <property type="entry name" value="His-Me_finger_sf"/>
</dbReference>
<reference evidence="3 4" key="1">
    <citation type="submission" date="2023-02" db="EMBL/GenBank/DDBJ databases">
        <title>Results of the 2020 Genomic Proficiency Test for the network of European Union Reference Laboratory for Antimicrobial Resistance assessing whole genome sequencing capacities.</title>
        <authorList>
            <person name="Hoffmann M."/>
            <person name="Luo Y."/>
            <person name="Sorensen L.H."/>
            <person name="Pedersen S.K."/>
            <person name="Hendriksen R.S."/>
        </authorList>
    </citation>
    <scope>NUCLEOTIDE SEQUENCE [LARGE SCALE GENOMIC DNA]</scope>
    <source>
        <strain evidence="3 4">GENOMIC22-006</strain>
    </source>
</reference>
<dbReference type="RefSeq" id="WP_198765288.1">
    <property type="nucleotide sequence ID" value="NZ_CP119159.1"/>
</dbReference>
<sequence>MSIRNRTTQRVNKPGGLTFEERTKIRNAKLGKGKGKSYPKLYGRHEHRVVVEAKLGRPLKPGEVVHHIDHNKRNNNPENLMIFKSQSDHVFWEKYCE</sequence>
<keyword evidence="3" id="KW-0378">Hydrolase</keyword>
<keyword evidence="3" id="KW-0540">Nuclease</keyword>
<feature type="compositionally biased region" description="Polar residues" evidence="1">
    <location>
        <begin position="1"/>
        <end position="11"/>
    </location>
</feature>
<evidence type="ECO:0000256" key="1">
    <source>
        <dbReference type="SAM" id="MobiDB-lite"/>
    </source>
</evidence>
<dbReference type="Pfam" id="PF13392">
    <property type="entry name" value="HNH_3"/>
    <property type="match status" value="1"/>
</dbReference>
<dbReference type="AlphaFoldDB" id="A0ABD7XI89"/>
<keyword evidence="3" id="KW-0255">Endonuclease</keyword>
<dbReference type="SUPFAM" id="SSF54060">
    <property type="entry name" value="His-Me finger endonucleases"/>
    <property type="match status" value="1"/>
</dbReference>
<dbReference type="Gene3D" id="3.90.75.20">
    <property type="match status" value="1"/>
</dbReference>
<feature type="compositionally biased region" description="Basic residues" evidence="1">
    <location>
        <begin position="25"/>
        <end position="37"/>
    </location>
</feature>
<accession>A0ABD7XI89</accession>
<proteinExistence type="predicted"/>
<evidence type="ECO:0000259" key="2">
    <source>
        <dbReference type="Pfam" id="PF13392"/>
    </source>
</evidence>
<dbReference type="InterPro" id="IPR003615">
    <property type="entry name" value="HNH_nuc"/>
</dbReference>
<protein>
    <submittedName>
        <fullName evidence="3">HNH endonuclease signature motif containing protein</fullName>
    </submittedName>
</protein>
<dbReference type="Proteomes" id="UP001221642">
    <property type="component" value="Chromosome"/>
</dbReference>
<organism evidence="3 4">
    <name type="scientific">Enterococcus faecalis</name>
    <name type="common">Streptococcus faecalis</name>
    <dbReference type="NCBI Taxonomy" id="1351"/>
    <lineage>
        <taxon>Bacteria</taxon>
        <taxon>Bacillati</taxon>
        <taxon>Bacillota</taxon>
        <taxon>Bacilli</taxon>
        <taxon>Lactobacillales</taxon>
        <taxon>Enterococcaceae</taxon>
        <taxon>Enterococcus</taxon>
    </lineage>
</organism>